<dbReference type="AlphaFoldDB" id="A0AA40I5M7"/>
<reference evidence="2" key="1">
    <citation type="submission" date="2023-06" db="EMBL/GenBank/DDBJ databases">
        <title>Reference genome for the Northern bat (Eptesicus nilssonii), a most northern bat species.</title>
        <authorList>
            <person name="Laine V.N."/>
            <person name="Pulliainen A.T."/>
            <person name="Lilley T.M."/>
        </authorList>
    </citation>
    <scope>NUCLEOTIDE SEQUENCE</scope>
    <source>
        <strain evidence="2">BLF_Eptnil</strain>
        <tissue evidence="2">Kidney</tissue>
    </source>
</reference>
<dbReference type="Proteomes" id="UP001177744">
    <property type="component" value="Unassembled WGS sequence"/>
</dbReference>
<evidence type="ECO:0000313" key="2">
    <source>
        <dbReference type="EMBL" id="KAK1343419.1"/>
    </source>
</evidence>
<protein>
    <submittedName>
        <fullName evidence="2">Uncharacterized protein</fullName>
    </submittedName>
</protein>
<evidence type="ECO:0000313" key="3">
    <source>
        <dbReference type="Proteomes" id="UP001177744"/>
    </source>
</evidence>
<name>A0AA40I5M7_CNENI</name>
<feature type="region of interest" description="Disordered" evidence="1">
    <location>
        <begin position="89"/>
        <end position="121"/>
    </location>
</feature>
<accession>A0AA40I5M7</accession>
<gene>
    <name evidence="2" type="ORF">QTO34_016199</name>
</gene>
<sequence length="205" mass="21636">MGACSPLPADLVKLLTPDEIKQSPEEFCHSDFEDASQGSDTRICPASSCSLLTAIAMSHDFAAHSANKECYIGDYLLLNTIGKGSLAEQQQHQQQLVEPQREPPMKTASIQAGQPDGGTQPLPLATAMLPHGPQSPVCQQLCFHCRCFHMLKAPAWLAPADGMERLGPAPAMGVSSSAALIAPQEQGVVDKPSGVIRTAATACTC</sequence>
<organism evidence="2 3">
    <name type="scientific">Cnephaeus nilssonii</name>
    <name type="common">Northern bat</name>
    <name type="synonym">Eptesicus nilssonii</name>
    <dbReference type="NCBI Taxonomy" id="3371016"/>
    <lineage>
        <taxon>Eukaryota</taxon>
        <taxon>Metazoa</taxon>
        <taxon>Chordata</taxon>
        <taxon>Craniata</taxon>
        <taxon>Vertebrata</taxon>
        <taxon>Euteleostomi</taxon>
        <taxon>Mammalia</taxon>
        <taxon>Eutheria</taxon>
        <taxon>Laurasiatheria</taxon>
        <taxon>Chiroptera</taxon>
        <taxon>Yangochiroptera</taxon>
        <taxon>Vespertilionidae</taxon>
        <taxon>Cnephaeus</taxon>
    </lineage>
</organism>
<evidence type="ECO:0000256" key="1">
    <source>
        <dbReference type="SAM" id="MobiDB-lite"/>
    </source>
</evidence>
<dbReference type="EMBL" id="JAULJE010000005">
    <property type="protein sequence ID" value="KAK1343419.1"/>
    <property type="molecule type" value="Genomic_DNA"/>
</dbReference>
<keyword evidence="3" id="KW-1185">Reference proteome</keyword>
<comment type="caution">
    <text evidence="2">The sequence shown here is derived from an EMBL/GenBank/DDBJ whole genome shotgun (WGS) entry which is preliminary data.</text>
</comment>
<proteinExistence type="predicted"/>